<dbReference type="Proteomes" id="UP001054945">
    <property type="component" value="Unassembled WGS sequence"/>
</dbReference>
<keyword evidence="1" id="KW-0548">Nucleotidyltransferase</keyword>
<dbReference type="EMBL" id="BPLR01020638">
    <property type="protein sequence ID" value="GIX80968.1"/>
    <property type="molecule type" value="Genomic_DNA"/>
</dbReference>
<organism evidence="1 2">
    <name type="scientific">Caerostris extrusa</name>
    <name type="common">Bark spider</name>
    <name type="synonym">Caerostris bankana</name>
    <dbReference type="NCBI Taxonomy" id="172846"/>
    <lineage>
        <taxon>Eukaryota</taxon>
        <taxon>Metazoa</taxon>
        <taxon>Ecdysozoa</taxon>
        <taxon>Arthropoda</taxon>
        <taxon>Chelicerata</taxon>
        <taxon>Arachnida</taxon>
        <taxon>Araneae</taxon>
        <taxon>Araneomorphae</taxon>
        <taxon>Entelegynae</taxon>
        <taxon>Araneoidea</taxon>
        <taxon>Araneidae</taxon>
        <taxon>Caerostris</taxon>
    </lineage>
</organism>
<accession>A0AAV4N8G4</accession>
<dbReference type="AlphaFoldDB" id="A0AAV4N8G4"/>
<keyword evidence="2" id="KW-1185">Reference proteome</keyword>
<sequence length="79" mass="8741">MVASAHLLKSNVEQHILVQCVDPSDGLPNVHFHTDLSVQVNKQDDLSVYLKQLALEIINGIPVDAIKMYTDGSKNENDI</sequence>
<gene>
    <name evidence="1" type="primary">AVEN_148983_1</name>
    <name evidence="1" type="ORF">CEXT_437771</name>
</gene>
<comment type="caution">
    <text evidence="1">The sequence shown here is derived from an EMBL/GenBank/DDBJ whole genome shotgun (WGS) entry which is preliminary data.</text>
</comment>
<keyword evidence="1" id="KW-0808">Transferase</keyword>
<name>A0AAV4N8G4_CAEEX</name>
<protein>
    <submittedName>
        <fullName evidence="1">Reverse transcriptase domain-containing protein</fullName>
    </submittedName>
</protein>
<keyword evidence="1" id="KW-0695">RNA-directed DNA polymerase</keyword>
<evidence type="ECO:0000313" key="1">
    <source>
        <dbReference type="EMBL" id="GIX80968.1"/>
    </source>
</evidence>
<reference evidence="1 2" key="1">
    <citation type="submission" date="2021-06" db="EMBL/GenBank/DDBJ databases">
        <title>Caerostris extrusa draft genome.</title>
        <authorList>
            <person name="Kono N."/>
            <person name="Arakawa K."/>
        </authorList>
    </citation>
    <scope>NUCLEOTIDE SEQUENCE [LARGE SCALE GENOMIC DNA]</scope>
</reference>
<dbReference type="GO" id="GO:0003964">
    <property type="term" value="F:RNA-directed DNA polymerase activity"/>
    <property type="evidence" value="ECO:0007669"/>
    <property type="project" value="UniProtKB-KW"/>
</dbReference>
<proteinExistence type="predicted"/>
<evidence type="ECO:0000313" key="2">
    <source>
        <dbReference type="Proteomes" id="UP001054945"/>
    </source>
</evidence>